<feature type="transmembrane region" description="Helical" evidence="1">
    <location>
        <begin position="34"/>
        <end position="51"/>
    </location>
</feature>
<evidence type="ECO:0000313" key="2">
    <source>
        <dbReference type="EMBL" id="MFC5447590.1"/>
    </source>
</evidence>
<gene>
    <name evidence="2" type="ORF">ACFPOG_04930</name>
</gene>
<keyword evidence="1" id="KW-0812">Transmembrane</keyword>
<proteinExistence type="predicted"/>
<accession>A0ABW0K2V7</accession>
<dbReference type="EMBL" id="JBHSMJ010000008">
    <property type="protein sequence ID" value="MFC5447590.1"/>
    <property type="molecule type" value="Genomic_DNA"/>
</dbReference>
<dbReference type="RefSeq" id="WP_270884062.1">
    <property type="nucleotide sequence ID" value="NZ_JAQFVF010000061.1"/>
</dbReference>
<comment type="caution">
    <text evidence="2">The sequence shown here is derived from an EMBL/GenBank/DDBJ whole genome shotgun (WGS) entry which is preliminary data.</text>
</comment>
<dbReference type="Proteomes" id="UP001596044">
    <property type="component" value="Unassembled WGS sequence"/>
</dbReference>
<protein>
    <recommendedName>
        <fullName evidence="4">DUF2628 domain-containing protein</fullName>
    </recommendedName>
</protein>
<name>A0ABW0K2V7_9BACL</name>
<evidence type="ECO:0000313" key="3">
    <source>
        <dbReference type="Proteomes" id="UP001596044"/>
    </source>
</evidence>
<keyword evidence="1" id="KW-0472">Membrane</keyword>
<feature type="transmembrane region" description="Helical" evidence="1">
    <location>
        <begin position="63"/>
        <end position="82"/>
    </location>
</feature>
<keyword evidence="3" id="KW-1185">Reference proteome</keyword>
<sequence length="112" mass="13186">MSDEQQFELFQRKDQIGPDKEYIILPKGFMVRSIIWRLVRAIVYLFVFSGIGSSYDNNRDSHWMIPAVIGLVVAHFILNLIWKGFIFNWIYKVSYSKETYQTLRKSGATSEK</sequence>
<keyword evidence="1" id="KW-1133">Transmembrane helix</keyword>
<evidence type="ECO:0008006" key="4">
    <source>
        <dbReference type="Google" id="ProtNLM"/>
    </source>
</evidence>
<evidence type="ECO:0000256" key="1">
    <source>
        <dbReference type="SAM" id="Phobius"/>
    </source>
</evidence>
<organism evidence="2 3">
    <name type="scientific">Paenibacillus aestuarii</name>
    <dbReference type="NCBI Taxonomy" id="516965"/>
    <lineage>
        <taxon>Bacteria</taxon>
        <taxon>Bacillati</taxon>
        <taxon>Bacillota</taxon>
        <taxon>Bacilli</taxon>
        <taxon>Bacillales</taxon>
        <taxon>Paenibacillaceae</taxon>
        <taxon>Paenibacillus</taxon>
    </lineage>
</organism>
<reference evidence="3" key="1">
    <citation type="journal article" date="2019" name="Int. J. Syst. Evol. Microbiol.">
        <title>The Global Catalogue of Microorganisms (GCM) 10K type strain sequencing project: providing services to taxonomists for standard genome sequencing and annotation.</title>
        <authorList>
            <consortium name="The Broad Institute Genomics Platform"/>
            <consortium name="The Broad Institute Genome Sequencing Center for Infectious Disease"/>
            <person name="Wu L."/>
            <person name="Ma J."/>
        </authorList>
    </citation>
    <scope>NUCLEOTIDE SEQUENCE [LARGE SCALE GENOMIC DNA]</scope>
    <source>
        <strain evidence="3">KACC 11904</strain>
    </source>
</reference>